<feature type="region of interest" description="Disordered" evidence="1">
    <location>
        <begin position="1"/>
        <end position="46"/>
    </location>
</feature>
<keyword evidence="3" id="KW-1185">Reference proteome</keyword>
<proteinExistence type="predicted"/>
<name>A0A2Z7CIN2_9LAMI</name>
<dbReference type="Proteomes" id="UP000250235">
    <property type="component" value="Unassembled WGS sequence"/>
</dbReference>
<organism evidence="2 3">
    <name type="scientific">Dorcoceras hygrometricum</name>
    <dbReference type="NCBI Taxonomy" id="472368"/>
    <lineage>
        <taxon>Eukaryota</taxon>
        <taxon>Viridiplantae</taxon>
        <taxon>Streptophyta</taxon>
        <taxon>Embryophyta</taxon>
        <taxon>Tracheophyta</taxon>
        <taxon>Spermatophyta</taxon>
        <taxon>Magnoliopsida</taxon>
        <taxon>eudicotyledons</taxon>
        <taxon>Gunneridae</taxon>
        <taxon>Pentapetalae</taxon>
        <taxon>asterids</taxon>
        <taxon>lamiids</taxon>
        <taxon>Lamiales</taxon>
        <taxon>Gesneriaceae</taxon>
        <taxon>Didymocarpoideae</taxon>
        <taxon>Trichosporeae</taxon>
        <taxon>Loxocarpinae</taxon>
        <taxon>Dorcoceras</taxon>
    </lineage>
</organism>
<reference evidence="2 3" key="1">
    <citation type="journal article" date="2015" name="Proc. Natl. Acad. Sci. U.S.A.">
        <title>The resurrection genome of Boea hygrometrica: A blueprint for survival of dehydration.</title>
        <authorList>
            <person name="Xiao L."/>
            <person name="Yang G."/>
            <person name="Zhang L."/>
            <person name="Yang X."/>
            <person name="Zhao S."/>
            <person name="Ji Z."/>
            <person name="Zhou Q."/>
            <person name="Hu M."/>
            <person name="Wang Y."/>
            <person name="Chen M."/>
            <person name="Xu Y."/>
            <person name="Jin H."/>
            <person name="Xiao X."/>
            <person name="Hu G."/>
            <person name="Bao F."/>
            <person name="Hu Y."/>
            <person name="Wan P."/>
            <person name="Li L."/>
            <person name="Deng X."/>
            <person name="Kuang T."/>
            <person name="Xiang C."/>
            <person name="Zhu J.K."/>
            <person name="Oliver M.J."/>
            <person name="He Y."/>
        </authorList>
    </citation>
    <scope>NUCLEOTIDE SEQUENCE [LARGE SCALE GENOMIC DNA]</scope>
    <source>
        <strain evidence="3">cv. XS01</strain>
    </source>
</reference>
<sequence length="251" mass="28203">MKELHERSPTLPRTSKKVAGNDGNSPEKLTVNSAQGFEAKNNNRGKISLRLPAQRTHGRKKHFVILFPANNSSHEWYRMKELHKRSPTLPLTSKKVAGNDGNSPEKLTVNSSQGFEAKNNNRGKISITNTSNYKQGPSNTDPPPAKPTQATTQGPKHRKRNSWSYELNQRYPTPSNSAESSKQHKTGSEHLPQQARMEMLTYYTREMSSCTSPSSSKHQKAISKRSVSARGVQRYHSYFNRSCLPSAIEED</sequence>
<feature type="compositionally biased region" description="Polar residues" evidence="1">
    <location>
        <begin position="206"/>
        <end position="216"/>
    </location>
</feature>
<dbReference type="EMBL" id="KQ996622">
    <property type="protein sequence ID" value="KZV44636.1"/>
    <property type="molecule type" value="Genomic_DNA"/>
</dbReference>
<accession>A0A2Z7CIN2</accession>
<feature type="region of interest" description="Disordered" evidence="1">
    <location>
        <begin position="88"/>
        <end position="194"/>
    </location>
</feature>
<gene>
    <name evidence="2" type="ORF">F511_26095</name>
</gene>
<feature type="compositionally biased region" description="Polar residues" evidence="1">
    <location>
        <begin position="30"/>
        <end position="45"/>
    </location>
</feature>
<protein>
    <submittedName>
        <fullName evidence="2">Uncharacterized protein</fullName>
    </submittedName>
</protein>
<evidence type="ECO:0000313" key="3">
    <source>
        <dbReference type="Proteomes" id="UP000250235"/>
    </source>
</evidence>
<feature type="compositionally biased region" description="Polar residues" evidence="1">
    <location>
        <begin position="162"/>
        <end position="180"/>
    </location>
</feature>
<evidence type="ECO:0000313" key="2">
    <source>
        <dbReference type="EMBL" id="KZV44636.1"/>
    </source>
</evidence>
<feature type="compositionally biased region" description="Polar residues" evidence="1">
    <location>
        <begin position="108"/>
        <end position="139"/>
    </location>
</feature>
<evidence type="ECO:0000256" key="1">
    <source>
        <dbReference type="SAM" id="MobiDB-lite"/>
    </source>
</evidence>
<dbReference type="AlphaFoldDB" id="A0A2Z7CIN2"/>
<feature type="region of interest" description="Disordered" evidence="1">
    <location>
        <begin position="206"/>
        <end position="229"/>
    </location>
</feature>